<evidence type="ECO:0000256" key="2">
    <source>
        <dbReference type="ARBA" id="ARBA00023082"/>
    </source>
</evidence>
<dbReference type="InterPro" id="IPR036388">
    <property type="entry name" value="WH-like_DNA-bd_sf"/>
</dbReference>
<evidence type="ECO:0000256" key="3">
    <source>
        <dbReference type="ARBA" id="ARBA00023125"/>
    </source>
</evidence>
<dbReference type="KEGG" id="rhom:FRIFI_1418"/>
<dbReference type="Gene3D" id="1.20.140.160">
    <property type="match status" value="1"/>
</dbReference>
<dbReference type="PANTHER" id="PTHR30385">
    <property type="entry name" value="SIGMA FACTOR F FLAGELLAR"/>
    <property type="match status" value="1"/>
</dbReference>
<keyword evidence="3" id="KW-0238">DNA-binding</keyword>
<feature type="domain" description="RNA polymerase sigma-70 region 2" evidence="5">
    <location>
        <begin position="32"/>
        <end position="80"/>
    </location>
</feature>
<sequence>MNTKEYVNQLVNENINIVGFVLNKWYGAFKSRYPELIEDLYQEGCIGLFKAARIYDESKGSFGTLAVVCIRGYMSKYIARYVKKHYDNPVISLDKTINNNENKEITVGDTLEDIEYGFEEIEFMQNIKELYKILDEEEKLVLKLRKSGYSQRQIANVLKTSQPTAGRKLNKIREKLTSIESGVDYIDRKQKEIIIKEKNEERRLKVISLKEKGFKYKEISMMLGIPRGSISSYLKTINKAG</sequence>
<dbReference type="Gene3D" id="1.10.10.10">
    <property type="entry name" value="Winged helix-like DNA-binding domain superfamily/Winged helix DNA-binding domain"/>
    <property type="match status" value="1"/>
</dbReference>
<dbReference type="GO" id="GO:0003677">
    <property type="term" value="F:DNA binding"/>
    <property type="evidence" value="ECO:0007669"/>
    <property type="project" value="UniProtKB-KW"/>
</dbReference>
<evidence type="ECO:0000256" key="4">
    <source>
        <dbReference type="ARBA" id="ARBA00023163"/>
    </source>
</evidence>
<name>A0A2P2BRH2_9FIRM</name>
<dbReference type="GO" id="GO:0006352">
    <property type="term" value="P:DNA-templated transcription initiation"/>
    <property type="evidence" value="ECO:0007669"/>
    <property type="project" value="InterPro"/>
</dbReference>
<dbReference type="Proteomes" id="UP000245695">
    <property type="component" value="Chromosome 1"/>
</dbReference>
<reference evidence="6 7" key="1">
    <citation type="submission" date="2014-09" db="EMBL/GenBank/DDBJ databases">
        <authorList>
            <person name="Hornung B.V."/>
        </authorList>
    </citation>
    <scope>NUCLEOTIDE SEQUENCE [LARGE SCALE GENOMIC DNA]</scope>
    <source>
        <strain evidence="6 7">FRIFI</strain>
    </source>
</reference>
<evidence type="ECO:0000256" key="1">
    <source>
        <dbReference type="ARBA" id="ARBA00023015"/>
    </source>
</evidence>
<accession>A0A2P2BRH2</accession>
<dbReference type="InterPro" id="IPR007627">
    <property type="entry name" value="RNA_pol_sigma70_r2"/>
</dbReference>
<dbReference type="Pfam" id="PF04542">
    <property type="entry name" value="Sigma70_r2"/>
    <property type="match status" value="1"/>
</dbReference>
<evidence type="ECO:0000313" key="7">
    <source>
        <dbReference type="Proteomes" id="UP000245695"/>
    </source>
</evidence>
<dbReference type="SUPFAM" id="SSF88659">
    <property type="entry name" value="Sigma3 and sigma4 domains of RNA polymerase sigma factors"/>
    <property type="match status" value="1"/>
</dbReference>
<dbReference type="GO" id="GO:0016987">
    <property type="term" value="F:sigma factor activity"/>
    <property type="evidence" value="ECO:0007669"/>
    <property type="project" value="UniProtKB-KW"/>
</dbReference>
<dbReference type="NCBIfam" id="TIGR02937">
    <property type="entry name" value="sigma70-ECF"/>
    <property type="match status" value="1"/>
</dbReference>
<proteinExistence type="predicted"/>
<dbReference type="InterPro" id="IPR013324">
    <property type="entry name" value="RNA_pol_sigma_r3/r4-like"/>
</dbReference>
<dbReference type="RefSeq" id="WP_166505446.1">
    <property type="nucleotide sequence ID" value="NZ_LN650648.1"/>
</dbReference>
<dbReference type="InterPro" id="IPR014284">
    <property type="entry name" value="RNA_pol_sigma-70_dom"/>
</dbReference>
<keyword evidence="1" id="KW-0805">Transcription regulation</keyword>
<keyword evidence="4" id="KW-0804">Transcription</keyword>
<dbReference type="EMBL" id="LN650648">
    <property type="protein sequence ID" value="CEI72953.1"/>
    <property type="molecule type" value="Genomic_DNA"/>
</dbReference>
<keyword evidence="2" id="KW-0731">Sigma factor</keyword>
<dbReference type="SUPFAM" id="SSF88946">
    <property type="entry name" value="Sigma2 domain of RNA polymerase sigma factors"/>
    <property type="match status" value="1"/>
</dbReference>
<organism evidence="6 7">
    <name type="scientific">Romboutsia hominis</name>
    <dbReference type="NCBI Taxonomy" id="1507512"/>
    <lineage>
        <taxon>Bacteria</taxon>
        <taxon>Bacillati</taxon>
        <taxon>Bacillota</taxon>
        <taxon>Clostridia</taxon>
        <taxon>Peptostreptococcales</taxon>
        <taxon>Peptostreptococcaceae</taxon>
        <taxon>Romboutsia</taxon>
    </lineage>
</organism>
<evidence type="ECO:0000313" key="6">
    <source>
        <dbReference type="EMBL" id="CEI72953.1"/>
    </source>
</evidence>
<dbReference type="Gene3D" id="1.20.120.1810">
    <property type="match status" value="1"/>
</dbReference>
<gene>
    <name evidence="6" type="ORF">FRIFI_1418</name>
</gene>
<keyword evidence="7" id="KW-1185">Reference proteome</keyword>
<evidence type="ECO:0000259" key="5">
    <source>
        <dbReference type="Pfam" id="PF04542"/>
    </source>
</evidence>
<dbReference type="AlphaFoldDB" id="A0A2P2BRH2"/>
<protein>
    <submittedName>
        <fullName evidence="6">RNA polymerase sigma factor, region 2</fullName>
    </submittedName>
</protein>
<dbReference type="InterPro" id="IPR013325">
    <property type="entry name" value="RNA_pol_sigma_r2"/>
</dbReference>
<dbReference type="PANTHER" id="PTHR30385:SF1">
    <property type="entry name" value="RNA POLYMERASE SIGMA-H FACTOR"/>
    <property type="match status" value="1"/>
</dbReference>